<keyword evidence="7" id="KW-0175">Coiled coil</keyword>
<dbReference type="Pfam" id="PF20255">
    <property type="entry name" value="DUF6606"/>
    <property type="match status" value="1"/>
</dbReference>
<evidence type="ECO:0000256" key="8">
    <source>
        <dbReference type="SAM" id="MobiDB-lite"/>
    </source>
</evidence>
<reference evidence="12 13" key="1">
    <citation type="submission" date="2014-06" db="EMBL/GenBank/DDBJ databases">
        <title>The Genome of the Aflatoxigenic Filamentous Fungus Aspergillus nomius.</title>
        <authorList>
            <person name="Moore M.G."/>
            <person name="Shannon B.M."/>
            <person name="Brian M.M."/>
        </authorList>
    </citation>
    <scope>NUCLEOTIDE SEQUENCE [LARGE SCALE GENOMIC DNA]</scope>
    <source>
        <strain evidence="12 13">NRRL 13137</strain>
    </source>
</reference>
<dbReference type="GeneID" id="26802552"/>
<dbReference type="InterPro" id="IPR051346">
    <property type="entry name" value="OTU_Deubiquitinase"/>
</dbReference>
<dbReference type="RefSeq" id="XP_015412016.1">
    <property type="nucleotide sequence ID" value="XM_015546006.1"/>
</dbReference>
<feature type="coiled-coil region" evidence="7">
    <location>
        <begin position="581"/>
        <end position="616"/>
    </location>
</feature>
<dbReference type="InterPro" id="IPR027417">
    <property type="entry name" value="P-loop_NTPase"/>
</dbReference>
<feature type="region of interest" description="Disordered" evidence="8">
    <location>
        <begin position="3142"/>
        <end position="3176"/>
    </location>
</feature>
<dbReference type="InterPro" id="IPR046541">
    <property type="entry name" value="DUF6606"/>
</dbReference>
<evidence type="ECO:0000259" key="10">
    <source>
        <dbReference type="Pfam" id="PF12359"/>
    </source>
</evidence>
<dbReference type="InterPro" id="IPR022105">
    <property type="entry name" value="DUF3645"/>
</dbReference>
<evidence type="ECO:0000259" key="11">
    <source>
        <dbReference type="Pfam" id="PF20255"/>
    </source>
</evidence>
<gene>
    <name evidence="12" type="ORF">ANOM_000748</name>
</gene>
<dbReference type="STRING" id="1509407.A0A0L1JI64"/>
<organism evidence="12 13">
    <name type="scientific">Aspergillus nomiae NRRL (strain ATCC 15546 / NRRL 13137 / CBS 260.88 / M93)</name>
    <dbReference type="NCBI Taxonomy" id="1509407"/>
    <lineage>
        <taxon>Eukaryota</taxon>
        <taxon>Fungi</taxon>
        <taxon>Dikarya</taxon>
        <taxon>Ascomycota</taxon>
        <taxon>Pezizomycotina</taxon>
        <taxon>Eurotiomycetes</taxon>
        <taxon>Eurotiomycetidae</taxon>
        <taxon>Eurotiales</taxon>
        <taxon>Aspergillaceae</taxon>
        <taxon>Aspergillus</taxon>
        <taxon>Aspergillus subgen. Circumdati</taxon>
    </lineage>
</organism>
<evidence type="ECO:0000256" key="6">
    <source>
        <dbReference type="ARBA" id="ARBA00022807"/>
    </source>
</evidence>
<comment type="caution">
    <text evidence="12">The sequence shown here is derived from an EMBL/GenBank/DDBJ whole genome shotgun (WGS) entry which is preliminary data.</text>
</comment>
<dbReference type="EC" id="3.4.19.12" evidence="2"/>
<comment type="catalytic activity">
    <reaction evidence="1">
        <text>Thiol-dependent hydrolysis of ester, thioester, amide, peptide and isopeptide bonds formed by the C-terminal Gly of ubiquitin (a 76-residue protein attached to proteins as an intracellular targeting signal).</text>
        <dbReference type="EC" id="3.4.19.12"/>
    </reaction>
</comment>
<feature type="compositionally biased region" description="Acidic residues" evidence="8">
    <location>
        <begin position="3142"/>
        <end position="3154"/>
    </location>
</feature>
<dbReference type="PANTHER" id="PTHR13367:SF33">
    <property type="entry name" value="P-LOOP CONTAINING NUCLEOSIDE TRIPHOSPHATE HYDROLASE PROTEIN"/>
    <property type="match status" value="1"/>
</dbReference>
<evidence type="ECO:0000256" key="7">
    <source>
        <dbReference type="SAM" id="Coils"/>
    </source>
</evidence>
<dbReference type="Pfam" id="PF12340">
    <property type="entry name" value="DUF3638"/>
    <property type="match status" value="1"/>
</dbReference>
<dbReference type="OrthoDB" id="3182339at2759"/>
<dbReference type="Pfam" id="PF12359">
    <property type="entry name" value="DUF3645"/>
    <property type="match status" value="1"/>
</dbReference>
<protein>
    <recommendedName>
        <fullName evidence="2">ubiquitinyl hydrolase 1</fullName>
        <ecNumber evidence="2">3.4.19.12</ecNumber>
    </recommendedName>
</protein>
<evidence type="ECO:0000256" key="1">
    <source>
        <dbReference type="ARBA" id="ARBA00000707"/>
    </source>
</evidence>
<feature type="domain" description="DUF6606" evidence="11">
    <location>
        <begin position="12"/>
        <end position="294"/>
    </location>
</feature>
<dbReference type="GO" id="GO:0004843">
    <property type="term" value="F:cysteine-type deubiquitinase activity"/>
    <property type="evidence" value="ECO:0007669"/>
    <property type="project" value="UniProtKB-EC"/>
</dbReference>
<evidence type="ECO:0000313" key="13">
    <source>
        <dbReference type="Proteomes" id="UP000037505"/>
    </source>
</evidence>
<keyword evidence="13" id="KW-1185">Reference proteome</keyword>
<feature type="domain" description="DUF3638" evidence="9">
    <location>
        <begin position="2036"/>
        <end position="2258"/>
    </location>
</feature>
<evidence type="ECO:0000259" key="9">
    <source>
        <dbReference type="Pfam" id="PF12340"/>
    </source>
</evidence>
<keyword evidence="5" id="KW-0378">Hydrolase</keyword>
<dbReference type="GO" id="GO:0006508">
    <property type="term" value="P:proteolysis"/>
    <property type="evidence" value="ECO:0007669"/>
    <property type="project" value="UniProtKB-KW"/>
</dbReference>
<evidence type="ECO:0000313" key="12">
    <source>
        <dbReference type="EMBL" id="KNG91093.1"/>
    </source>
</evidence>
<feature type="domain" description="DUF3645" evidence="10">
    <location>
        <begin position="2378"/>
        <end position="2410"/>
    </location>
</feature>
<keyword evidence="6" id="KW-0788">Thiol protease</keyword>
<dbReference type="PANTHER" id="PTHR13367">
    <property type="entry name" value="UBIQUITIN THIOESTERASE"/>
    <property type="match status" value="1"/>
</dbReference>
<name>A0A0L1JI64_ASPN3</name>
<evidence type="ECO:0000256" key="4">
    <source>
        <dbReference type="ARBA" id="ARBA00022786"/>
    </source>
</evidence>
<dbReference type="SUPFAM" id="SSF52540">
    <property type="entry name" value="P-loop containing nucleoside triphosphate hydrolases"/>
    <property type="match status" value="1"/>
</dbReference>
<evidence type="ECO:0000256" key="5">
    <source>
        <dbReference type="ARBA" id="ARBA00022801"/>
    </source>
</evidence>
<dbReference type="EMBL" id="JNOM01000006">
    <property type="protein sequence ID" value="KNG91093.1"/>
    <property type="molecule type" value="Genomic_DNA"/>
</dbReference>
<dbReference type="Proteomes" id="UP000037505">
    <property type="component" value="Unassembled WGS sequence"/>
</dbReference>
<accession>A0A0L1JI64</accession>
<sequence length="3176" mass="363727">MAADSKVLPLTFNHVVLPPRLPGKRETDAQVLEVQNDLLSRVLNAVKQLKDIRDARNVVTWEPDATLIAPWESIEKTLRTVVEVSTEAWVNEASLLRALQELQPGNAIILHIALQNVCILIRYPSDEENIIFETFETSPTAESALAAKGALEWDFPGSAVSLPLCEFENPVFQKSLAGFIERASCEVLDEFCPKTRKAGVKVSETRDTVDPAIISQFLMTVLETNGSRTYPPILRKRVKDDVCWDNAELPWRRSPFWLVLRVCIQRLLYLHLGAELGRMQYRFLMCTLMARLLEDSVHKVDHEQCNFLKTKLCRRLAKLETERENTSPVVRDAYTWLFSVIGPACQKSIDIVTRVFEARWEGFKKSTRRRIYRLPQVAEDKDLRLSLINSWPHLQAVLSRPRPFQGACKSIDPTVLAKNSKKDTTEQFSAFTARYTSLAQMEMTIESAARGIPEKMKCEALCMDLAHQIEDYMSAVGDAYENDPEQMGVCILSVFELWVRMDKCAIVVYPLLADYHPWITPELLDVLLLSRRYHMERLQKIQEYIHERCTKAKMQDITIFSNPSPGGFIDCYFNTKEAKNLRNLQQRIETASSLTRDYKERELARINAQHKDLTEKLSATYCDQRRLPDGKHDIRYCNHCFYGRRRWRLKITVHEDFLPSEANLAHKQGVIFELDMPKCFASYRDTTWRIVYSLCQKPFSSPSEKPEMLLRDYSQLKPYKTSKANQKISLASHTKSYLGTHYKSKRLPAKAEDILLPLGLHFSYYDRERNVWLAEFPKQLTCAHHFELRLPKNLPFAALYSTPAFAADASGPSSYKAVASITNCPSRLSVHEYVAHQNVRGGRNRRWLSILTELGSSNINFSLQDTTVLFRFLVLQAGPQLTDDSLRTVHCLFRDVDFCRRLIEQIEQHVEIISPNWREYYYMETLLTLTIHLCELGCSESHKQARDLLLRIRSITLTWITALRGEMRRAQEADTAESAAQYCFFSALLCRRTFALQPYSGQELEGESFKGYIEATFTLQESLLIDLSELKMFTRNILVRDIKTTAALRPMLRQAATVYQSSLISAIDTCWPGVELTSKQCTPWQFLSQPYEWWLMSTVQGTENTISQVIHFHLLEGHLLIDGQTMGKLPADVRDSEVLKELFGNQRLVAYPSNMLGMTYVLANDREGYQIHLGYRGKDLVIRSKKSGRMLEFIPRQVFGKDTDTDLPSQLIDNCFHWLDLNSGDIEIRRQHRLWKESNWTISTRFRRAQRRTASLIDPKSVLFGLVAKTFRNFEHSHMLNVVQPLKGSLTVELKRMNLTFYVNRKGLLQCKQLAAEIDPNQDAGTLYGLLSMLVLRRIHNRSQRIVIIPTGKPLCRRQGVHVHIETADGVDYATYNIDSILGQLHSPPEPRLLYNKALLHALTSYFISDPLTGRTGTEEALSWLQSGSCQPWAPLNQTSLVILSMISALTPRRVYYPKDRKSQQTAHWEPQLTTTIQHDAYMPIVDRIVKKSERLELFELNVPITTTETSVTVPHLRDRSYWRRSIYERPGLISPHATPPLDLPYIARDRWRSSKRSSNVREIVHLLKQRPSYVHTTSRLVHILEGWPLIGGYTTEFIPYSIEECLSGKHALEWGGWVSFCKKCDPEDAYRLMFQLGVVAFRNGVDMTVLRVIVAFFLLEDLKSMGLPPYPSFTEFKVSQKPTFDTLFDMVRPLCEAYSGSTGERKKNRRAKTTEEIRRVEVAKEDHELKCANECHEFVSFLLDQWPCSEPMVEGFNQTYLDVSLAMKEVVPEWFRLYKNLQLCHHVGEVQTVLNRHSAVTNTVNTSFEGPKPILFQRSAFRYSIPRLGDELLQKPGPKLNTRHDVRTVKLWAKDQMPMISPALSSDRRLHIPPEVTEIEKLVSDAMNSHCPVKMRYGQDLKESIDALKLVERTDEREINVHVNWSFASEIFNYEIQEARMVVNQYFAQIRESLSLKDSRFRWLQQSNLWPCVTPLSILQQLGSTSRNILGPDMKDAIILYGLAIAKLQRLNRMKTAFGKGDEGTLRQEYKNNGHTNWHPSDHPDWLLLEIDANIQIREDQVIVAQEMISPSSDSNSVLQMNMGQGKTSVIMAMVASLLANGKMLTRLLVPKALLSQTAQIVQSRLGGLLDREITYIPFSRRTPTTPQLIGEYLKLHKDMLHRSGIILGVPEHVLSFKLSGLQRLCDGKCDEAADMVVVQRWLDKICRDILDECDFTLAVKTQLIYPSGSQLMVDGHTSRWEVTMQILNLVAQHLPDLGREFPRSIDVIERTSTGFPVAYFLRKDVEEALAQRIIEDITYGSTQILPIWKSTDEERDAVRRFISQETVDSSISNLVATLFPDTPQAHKNLYLLRGLLAHGILLLCLKKRWNVQYGLHPDRAPMAVPFHAKGVPSDHAEWGHPDVAILFTCLSFYHQGLTEDQLRQSLQEVLRSDDPAIEYDRWTQTSHTLPETLRHWNTINVDDRGQVAEICRHLRLKTVVINHFLRNFVFPVHAKQFSTKLQASGWDLPLYANSQGQGEAAELLRPGITTGFSGTNDNRRLLPLLIKQQDLPGLSHTNAEVLTYLLQQRNRGYKIAANPNGTRYSEFDLLKYLKLRKIRILIDAGALILEISNQALARAWLQEDDQAQAAVYFRQDNQPWVHYRTGRVVPLLSTPFAENMENCVVYIDEAHTRGTDLKLPRDAQGALTLGLNQTKDHTVQAAMRLRQLGTTQSVIFISPPEVHQSILDVCHKSVHDRIDSSDVLAWLINQTCDNNRVLQPLYLSQGVDFCHRMQAAIDYKNFLTNPGHKNAYTEHLKRPEQQTLEQLYQPPSHEHGDVMPSSTATTTSFTGNLTCFIDQLQQSYEQSHVKGSLKSAALEEVEQEREVAFEIEQEREIQRPLTMKAHRYPGLHSSIRDFTIIGHLKGNEGYVEAATVLESTDLGHKHGIDAATLLRSLYVSTEFMKTVTKKKGAKSIDNFLRPVNWLLFNSQTNVGLVIIPEEAEELIPIIRTMENSTMHLITYAAPFTKRMIQFDTVNYYALPSLPKGWSPPQWLPFELGILAGRLYFQFSEYKFLLEQLQIDPEKPTSHVDPAVASSAAACDDSFVRTQLNFLQDWLTLRRQGQDISHTPMGYAVEETEGVGRRLFYTSNYQESDELEEYYDSDDDNDVGDVDMMQGGDDDASEADVDLLEED</sequence>
<dbReference type="Gene3D" id="3.40.50.300">
    <property type="entry name" value="P-loop containing nucleotide triphosphate hydrolases"/>
    <property type="match status" value="1"/>
</dbReference>
<evidence type="ECO:0000256" key="3">
    <source>
        <dbReference type="ARBA" id="ARBA00022670"/>
    </source>
</evidence>
<proteinExistence type="predicted"/>
<keyword evidence="4" id="KW-0833">Ubl conjugation pathway</keyword>
<evidence type="ECO:0000256" key="2">
    <source>
        <dbReference type="ARBA" id="ARBA00012759"/>
    </source>
</evidence>
<dbReference type="InterPro" id="IPR022099">
    <property type="entry name" value="DUF3638"/>
</dbReference>
<keyword evidence="3" id="KW-0645">Protease</keyword>
<feature type="compositionally biased region" description="Acidic residues" evidence="8">
    <location>
        <begin position="3161"/>
        <end position="3176"/>
    </location>
</feature>